<feature type="domain" description="Zona occludens toxin N-terminal" evidence="2">
    <location>
        <begin position="47"/>
        <end position="159"/>
    </location>
</feature>
<sequence>MNIEHFKKIYGAEVEELIKVVEFDYADFEGATVTFPFSTPDYYMDDWRDDKGVGPLYVIDEAHFSLPKGKTLDAVKKYYTMHEHYGIDILLMTQNPRQLDADILNLVEILYRTIKNTALGSTSTYTKKVVDGWRGAVVNEEQRKYDKTIFPFYKSHTQSKKEVLEREASDIKPIWKHWSFVGGALFLLLGIPWLIYSLAGLFSDEEPEPEPVPVIEVVAEKPASVDDGSPGRPPEDIEIDGPLSGFDMFITGWARQVYYYDDMRDYDINQNFYLVYLDVYKGASKRFSITNRDLVSMGYKFVALSDCVFKLEFGGEQRIVTCKVDEKQKGDGGMMDAFNAVGTPSFAI</sequence>
<dbReference type="Gene3D" id="3.40.50.300">
    <property type="entry name" value="P-loop containing nucleotide triphosphate hydrolases"/>
    <property type="match status" value="1"/>
</dbReference>
<evidence type="ECO:0000313" key="4">
    <source>
        <dbReference type="Proteomes" id="UP000011134"/>
    </source>
</evidence>
<dbReference type="InterPro" id="IPR008900">
    <property type="entry name" value="Zot_N"/>
</dbReference>
<feature type="transmembrane region" description="Helical" evidence="1">
    <location>
        <begin position="180"/>
        <end position="202"/>
    </location>
</feature>
<name>L8JEE3_9GAMM</name>
<dbReference type="EMBL" id="AMZO01000016">
    <property type="protein sequence ID" value="ELR65757.1"/>
    <property type="molecule type" value="Genomic_DNA"/>
</dbReference>
<keyword evidence="1" id="KW-1133">Transmembrane helix</keyword>
<dbReference type="AlphaFoldDB" id="L8JEE3"/>
<evidence type="ECO:0000256" key="1">
    <source>
        <dbReference type="SAM" id="Phobius"/>
    </source>
</evidence>
<dbReference type="PATRIC" id="fig|1056511.3.peg.2335"/>
<comment type="caution">
    <text evidence="3">The sequence shown here is derived from an EMBL/GenBank/DDBJ whole genome shotgun (WGS) entry which is preliminary data.</text>
</comment>
<keyword evidence="1" id="KW-0472">Membrane</keyword>
<dbReference type="Pfam" id="PF05707">
    <property type="entry name" value="Zot"/>
    <property type="match status" value="1"/>
</dbReference>
<dbReference type="InterPro" id="IPR027417">
    <property type="entry name" value="P-loop_NTPase"/>
</dbReference>
<keyword evidence="4" id="KW-1185">Reference proteome</keyword>
<evidence type="ECO:0000259" key="2">
    <source>
        <dbReference type="Pfam" id="PF05707"/>
    </source>
</evidence>
<gene>
    <name evidence="3" type="ORF">C942_00843</name>
</gene>
<accession>L8JEE3</accession>
<reference evidence="3 4" key="1">
    <citation type="submission" date="2012-12" db="EMBL/GenBank/DDBJ databases">
        <title>Genome Assembly of Photobacterium sp. AK15.</title>
        <authorList>
            <person name="Khatri I."/>
            <person name="Vaidya B."/>
            <person name="Srinivas T.N.R."/>
            <person name="Subramanian S."/>
            <person name="Pinnaka A."/>
        </authorList>
    </citation>
    <scope>NUCLEOTIDE SEQUENCE [LARGE SCALE GENOMIC DNA]</scope>
    <source>
        <strain evidence="3 4">AK15</strain>
    </source>
</reference>
<keyword evidence="1" id="KW-0812">Transmembrane</keyword>
<proteinExistence type="predicted"/>
<protein>
    <submittedName>
        <fullName evidence="3">Zona occludens toxin</fullName>
    </submittedName>
</protein>
<dbReference type="Proteomes" id="UP000011134">
    <property type="component" value="Unassembled WGS sequence"/>
</dbReference>
<organism evidence="3 4">
    <name type="scientific">Photobacterium marinum</name>
    <dbReference type="NCBI Taxonomy" id="1056511"/>
    <lineage>
        <taxon>Bacteria</taxon>
        <taxon>Pseudomonadati</taxon>
        <taxon>Pseudomonadota</taxon>
        <taxon>Gammaproteobacteria</taxon>
        <taxon>Vibrionales</taxon>
        <taxon>Vibrionaceae</taxon>
        <taxon>Photobacterium</taxon>
    </lineage>
</organism>
<evidence type="ECO:0000313" key="3">
    <source>
        <dbReference type="EMBL" id="ELR65757.1"/>
    </source>
</evidence>